<organism evidence="1 2">
    <name type="scientific">Streptomyces xinghaiensis</name>
    <dbReference type="NCBI Taxonomy" id="1038928"/>
    <lineage>
        <taxon>Bacteria</taxon>
        <taxon>Bacillati</taxon>
        <taxon>Actinomycetota</taxon>
        <taxon>Actinomycetes</taxon>
        <taxon>Kitasatosporales</taxon>
        <taxon>Streptomycetaceae</taxon>
        <taxon>Streptomyces</taxon>
    </lineage>
</organism>
<evidence type="ECO:0000313" key="2">
    <source>
        <dbReference type="Proteomes" id="UP000028058"/>
    </source>
</evidence>
<proteinExistence type="predicted"/>
<name>A0A3R7EMK6_9ACTN</name>
<dbReference type="EMBL" id="JNAD02000013">
    <property type="protein sequence ID" value="RKM92463.1"/>
    <property type="molecule type" value="Genomic_DNA"/>
</dbReference>
<keyword evidence="2" id="KW-1185">Reference proteome</keyword>
<comment type="caution">
    <text evidence="1">The sequence shown here is derived from an EMBL/GenBank/DDBJ whole genome shotgun (WGS) entry which is preliminary data.</text>
</comment>
<reference evidence="1 2" key="1">
    <citation type="journal article" date="2014" name="Genome Announc.">
        <title>Draft Genome Sequence of Streptomyces fradiae ATCC 19609, a Strain Highly Sensitive to Antibiotics.</title>
        <authorList>
            <person name="Bekker O.B."/>
            <person name="Klimina K.M."/>
            <person name="Vatlin A.A."/>
            <person name="Zakharevich N.V."/>
            <person name="Kasianov A.S."/>
            <person name="Danilenko V.N."/>
        </authorList>
    </citation>
    <scope>NUCLEOTIDE SEQUENCE [LARGE SCALE GENOMIC DNA]</scope>
    <source>
        <strain evidence="1 2">ATCC 19609</strain>
    </source>
</reference>
<gene>
    <name evidence="1" type="ORF">SFRA_023935</name>
</gene>
<accession>A0A3R7EMK6</accession>
<evidence type="ECO:0000313" key="1">
    <source>
        <dbReference type="EMBL" id="RKM92463.1"/>
    </source>
</evidence>
<sequence length="265" mass="27773">MCDHTFQVAADMAGWGQGKSRPVVQVEESGDSRALPRTRRSLPARCGGHWRVRQELHQPVEDFPVQLPDPGIQGFGESEFSGGGEQSISAAPAPKAFTCLQGCLKEIARLGGDSLTQPGPRAGPGHADCLIRHLRFKVRGMVLEADAADGGVFAGEVADALPVAVGVPAFPVGESVIVVCGGHEFDQGPVVQHGAQCPGSGLRLIVEGFGGLAPRKAPAHPQHRCLGLARCRWRGGGSRLRLFLFRCRGGLIGGISFPLGGVGGR</sequence>
<dbReference type="Proteomes" id="UP000028058">
    <property type="component" value="Unassembled WGS sequence"/>
</dbReference>
<protein>
    <submittedName>
        <fullName evidence="1">Uncharacterized protein</fullName>
    </submittedName>
</protein>
<dbReference type="AlphaFoldDB" id="A0A3R7EMK6"/>